<evidence type="ECO:0000313" key="2">
    <source>
        <dbReference type="Proteomes" id="UP000319342"/>
    </source>
</evidence>
<evidence type="ECO:0000313" key="1">
    <source>
        <dbReference type="EMBL" id="QDU83305.1"/>
    </source>
</evidence>
<dbReference type="AlphaFoldDB" id="A0A518CVR0"/>
<sequence length="185" mass="19222">MGTAIESVRVGRRTGTRSVTRAAAAAIGAAVASVALVGCGGVDPPDPVGRFEFDAQASIDASKSLLVERLGGQGAGVVEMALGQLSGALRASEMHFELAADGTLTGHRRQLNPVNSVYLDREENGSWLRIEGGETEATVALELSIVDAQDPEFVETRAAVVDEAGLRVTTPMGAGPVTFVYLRVD</sequence>
<accession>A0A518CVR0</accession>
<protein>
    <submittedName>
        <fullName evidence="1">Uncharacterized protein</fullName>
    </submittedName>
</protein>
<dbReference type="EMBL" id="CP036290">
    <property type="protein sequence ID" value="QDU83305.1"/>
    <property type="molecule type" value="Genomic_DNA"/>
</dbReference>
<gene>
    <name evidence="1" type="ORF">Pla163_04030</name>
</gene>
<dbReference type="Proteomes" id="UP000319342">
    <property type="component" value="Chromosome"/>
</dbReference>
<name>A0A518CVR0_9BACT</name>
<keyword evidence="2" id="KW-1185">Reference proteome</keyword>
<reference evidence="1 2" key="1">
    <citation type="submission" date="2019-02" db="EMBL/GenBank/DDBJ databases">
        <title>Deep-cultivation of Planctomycetes and their phenomic and genomic characterization uncovers novel biology.</title>
        <authorList>
            <person name="Wiegand S."/>
            <person name="Jogler M."/>
            <person name="Boedeker C."/>
            <person name="Pinto D."/>
            <person name="Vollmers J."/>
            <person name="Rivas-Marin E."/>
            <person name="Kohn T."/>
            <person name="Peeters S.H."/>
            <person name="Heuer A."/>
            <person name="Rast P."/>
            <person name="Oberbeckmann S."/>
            <person name="Bunk B."/>
            <person name="Jeske O."/>
            <person name="Meyerdierks A."/>
            <person name="Storesund J.E."/>
            <person name="Kallscheuer N."/>
            <person name="Luecker S."/>
            <person name="Lage O.M."/>
            <person name="Pohl T."/>
            <person name="Merkel B.J."/>
            <person name="Hornburger P."/>
            <person name="Mueller R.-W."/>
            <person name="Bruemmer F."/>
            <person name="Labrenz M."/>
            <person name="Spormann A.M."/>
            <person name="Op den Camp H."/>
            <person name="Overmann J."/>
            <person name="Amann R."/>
            <person name="Jetten M.S.M."/>
            <person name="Mascher T."/>
            <person name="Medema M.H."/>
            <person name="Devos D.P."/>
            <person name="Kaster A.-K."/>
            <person name="Ovreas L."/>
            <person name="Rohde M."/>
            <person name="Galperin M.Y."/>
            <person name="Jogler C."/>
        </authorList>
    </citation>
    <scope>NUCLEOTIDE SEQUENCE [LARGE SCALE GENOMIC DNA]</scope>
    <source>
        <strain evidence="1 2">Pla163</strain>
    </source>
</reference>
<organism evidence="1 2">
    <name type="scientific">Rohdeia mirabilis</name>
    <dbReference type="NCBI Taxonomy" id="2528008"/>
    <lineage>
        <taxon>Bacteria</taxon>
        <taxon>Pseudomonadati</taxon>
        <taxon>Planctomycetota</taxon>
        <taxon>Planctomycetia</taxon>
        <taxon>Planctomycetia incertae sedis</taxon>
        <taxon>Rohdeia</taxon>
    </lineage>
</organism>
<proteinExistence type="predicted"/>